<comment type="caution">
    <text evidence="2">The sequence shown here is derived from an EMBL/GenBank/DDBJ whole genome shotgun (WGS) entry which is preliminary data.</text>
</comment>
<evidence type="ECO:0000256" key="1">
    <source>
        <dbReference type="SAM" id="Phobius"/>
    </source>
</evidence>
<keyword evidence="1" id="KW-0812">Transmembrane</keyword>
<dbReference type="Proteomes" id="UP000609531">
    <property type="component" value="Unassembled WGS sequence"/>
</dbReference>
<proteinExistence type="predicted"/>
<keyword evidence="3" id="KW-1185">Reference proteome</keyword>
<evidence type="ECO:0000313" key="3">
    <source>
        <dbReference type="Proteomes" id="UP000609531"/>
    </source>
</evidence>
<organism evidence="2 3">
    <name type="scientific">Acuticoccus mangrovi</name>
    <dbReference type="NCBI Taxonomy" id="2796142"/>
    <lineage>
        <taxon>Bacteria</taxon>
        <taxon>Pseudomonadati</taxon>
        <taxon>Pseudomonadota</taxon>
        <taxon>Alphaproteobacteria</taxon>
        <taxon>Hyphomicrobiales</taxon>
        <taxon>Amorphaceae</taxon>
        <taxon>Acuticoccus</taxon>
    </lineage>
</organism>
<keyword evidence="1" id="KW-0472">Membrane</keyword>
<name>A0A934ISM3_9HYPH</name>
<keyword evidence="1" id="KW-1133">Transmembrane helix</keyword>
<dbReference type="AlphaFoldDB" id="A0A934ISM3"/>
<gene>
    <name evidence="2" type="ORF">JCR33_17245</name>
</gene>
<dbReference type="InterPro" id="IPR009935">
    <property type="entry name" value="DUF1467"/>
</dbReference>
<feature type="transmembrane region" description="Helical" evidence="1">
    <location>
        <begin position="6"/>
        <end position="25"/>
    </location>
</feature>
<dbReference type="EMBL" id="JAEKJA010000015">
    <property type="protein sequence ID" value="MBJ3777457.1"/>
    <property type="molecule type" value="Genomic_DNA"/>
</dbReference>
<protein>
    <submittedName>
        <fullName evidence="2">DUF1467 family protein</fullName>
    </submittedName>
</protein>
<evidence type="ECO:0000313" key="2">
    <source>
        <dbReference type="EMBL" id="MBJ3777457.1"/>
    </source>
</evidence>
<feature type="transmembrane region" description="Helical" evidence="1">
    <location>
        <begin position="53"/>
        <end position="71"/>
    </location>
</feature>
<reference evidence="2" key="1">
    <citation type="submission" date="2020-12" db="EMBL/GenBank/DDBJ databases">
        <title>Bacterial taxonomy.</title>
        <authorList>
            <person name="Pan X."/>
        </authorList>
    </citation>
    <scope>NUCLEOTIDE SEQUENCE</scope>
    <source>
        <strain evidence="2">B2012</strain>
    </source>
</reference>
<sequence length="98" mass="10681">MGLGSGIAIYFIIWWLLLFLVLPFGDRRPDPAHERVSGAEPGAPALPRMWRKVIITSLLSFVVFGGVYWVLTSGLTLEDVPLPSADGVVAHPKGEIPK</sequence>
<dbReference type="Pfam" id="PF07330">
    <property type="entry name" value="DUF1467"/>
    <property type="match status" value="1"/>
</dbReference>
<accession>A0A934ISM3</accession>
<dbReference type="RefSeq" id="WP_198883356.1">
    <property type="nucleotide sequence ID" value="NZ_JAEKJA010000015.1"/>
</dbReference>